<organism evidence="4 5">
    <name type="scientific">Legionella maceachernii</name>
    <dbReference type="NCBI Taxonomy" id="466"/>
    <lineage>
        <taxon>Bacteria</taxon>
        <taxon>Pseudomonadati</taxon>
        <taxon>Pseudomonadota</taxon>
        <taxon>Gammaproteobacteria</taxon>
        <taxon>Legionellales</taxon>
        <taxon>Legionellaceae</taxon>
        <taxon>Legionella</taxon>
    </lineage>
</organism>
<dbReference type="InterPro" id="IPR009057">
    <property type="entry name" value="Homeodomain-like_sf"/>
</dbReference>
<accession>A0A0W0WBG2</accession>
<reference evidence="4 5" key="1">
    <citation type="submission" date="2015-11" db="EMBL/GenBank/DDBJ databases">
        <title>Genomic analysis of 38 Legionella species identifies large and diverse effector repertoires.</title>
        <authorList>
            <person name="Burstein D."/>
            <person name="Amaro F."/>
            <person name="Zusman T."/>
            <person name="Lifshitz Z."/>
            <person name="Cohen O."/>
            <person name="Gilbert J.A."/>
            <person name="Pupko T."/>
            <person name="Shuman H.A."/>
            <person name="Segal G."/>
        </authorList>
    </citation>
    <scope>NUCLEOTIDE SEQUENCE [LARGE SCALE GENOMIC DNA]</scope>
    <source>
        <strain evidence="4 5">PX-1-G2-E2</strain>
    </source>
</reference>
<dbReference type="OrthoDB" id="9797501at2"/>
<dbReference type="Gene3D" id="3.40.50.1390">
    <property type="entry name" value="Resolvase, N-terminal catalytic domain"/>
    <property type="match status" value="1"/>
</dbReference>
<dbReference type="PANTHER" id="PTHR30461:SF26">
    <property type="entry name" value="RESOLVASE HOMOLOG YNEB"/>
    <property type="match status" value="1"/>
</dbReference>
<dbReference type="RefSeq" id="WP_058451676.1">
    <property type="nucleotide sequence ID" value="NZ_CAAAIB010000015.1"/>
</dbReference>
<dbReference type="Proteomes" id="UP000054908">
    <property type="component" value="Unassembled WGS sequence"/>
</dbReference>
<gene>
    <name evidence="4" type="primary">tnpR</name>
    <name evidence="4" type="ORF">Lmac_0866</name>
</gene>
<dbReference type="InterPro" id="IPR006119">
    <property type="entry name" value="Resolv_N"/>
</dbReference>
<evidence type="ECO:0000256" key="1">
    <source>
        <dbReference type="ARBA" id="ARBA00009913"/>
    </source>
</evidence>
<proteinExistence type="inferred from homology"/>
<evidence type="ECO:0000256" key="2">
    <source>
        <dbReference type="SAM" id="MobiDB-lite"/>
    </source>
</evidence>
<dbReference type="EMBL" id="LNYL01000022">
    <property type="protein sequence ID" value="KTD29691.1"/>
    <property type="molecule type" value="Genomic_DNA"/>
</dbReference>
<evidence type="ECO:0000313" key="5">
    <source>
        <dbReference type="Proteomes" id="UP000054908"/>
    </source>
</evidence>
<evidence type="ECO:0000259" key="3">
    <source>
        <dbReference type="PROSITE" id="PS51736"/>
    </source>
</evidence>
<comment type="caution">
    <text evidence="4">The sequence shown here is derived from an EMBL/GenBank/DDBJ whole genome shotgun (WGS) entry which is preliminary data.</text>
</comment>
<dbReference type="Pfam" id="PF00239">
    <property type="entry name" value="Resolvase"/>
    <property type="match status" value="1"/>
</dbReference>
<dbReference type="STRING" id="466.Lmac_0866"/>
<dbReference type="PROSITE" id="PS51736">
    <property type="entry name" value="RECOMBINASES_3"/>
    <property type="match status" value="1"/>
</dbReference>
<dbReference type="Pfam" id="PF02796">
    <property type="entry name" value="HTH_7"/>
    <property type="match status" value="1"/>
</dbReference>
<name>A0A0W0WBG2_9GAMM</name>
<dbReference type="CDD" id="cd03768">
    <property type="entry name" value="SR_ResInv"/>
    <property type="match status" value="1"/>
</dbReference>
<dbReference type="GO" id="GO:0003677">
    <property type="term" value="F:DNA binding"/>
    <property type="evidence" value="ECO:0007669"/>
    <property type="project" value="InterPro"/>
</dbReference>
<keyword evidence="5" id="KW-1185">Reference proteome</keyword>
<dbReference type="InterPro" id="IPR006120">
    <property type="entry name" value="Resolvase_HTH_dom"/>
</dbReference>
<sequence>MHIGYKRVSTQDQTTARQLVGIELDRVYEEHASGATKDRPELKRCLDALRKGDTLHVHAVDRLSRSMRDLLEIVEQVLKAEASIIIYSPRLEFSTNENNHFQTFQLQLFASIAQLERAMSRERQREGITQAKKKGTRSGKPFGKQPLDPNLKPQAIVLCDQGLNITHIAKELKISRASVYKLLEGHTRQITY</sequence>
<protein>
    <submittedName>
        <fullName evidence="4">Transposon Tn21 resolvase</fullName>
    </submittedName>
</protein>
<feature type="region of interest" description="Disordered" evidence="2">
    <location>
        <begin position="122"/>
        <end position="148"/>
    </location>
</feature>
<dbReference type="Gene3D" id="1.10.10.60">
    <property type="entry name" value="Homeodomain-like"/>
    <property type="match status" value="1"/>
</dbReference>
<dbReference type="SMART" id="SM00857">
    <property type="entry name" value="Resolvase"/>
    <property type="match status" value="1"/>
</dbReference>
<dbReference type="PATRIC" id="fig|466.6.peg.925"/>
<dbReference type="GO" id="GO:0000150">
    <property type="term" value="F:DNA strand exchange activity"/>
    <property type="evidence" value="ECO:0007669"/>
    <property type="project" value="InterPro"/>
</dbReference>
<dbReference type="SUPFAM" id="SSF53041">
    <property type="entry name" value="Resolvase-like"/>
    <property type="match status" value="1"/>
</dbReference>
<dbReference type="AlphaFoldDB" id="A0A0W0WBG2"/>
<dbReference type="PANTHER" id="PTHR30461">
    <property type="entry name" value="DNA-INVERTASE FROM LAMBDOID PROPHAGE"/>
    <property type="match status" value="1"/>
</dbReference>
<dbReference type="InterPro" id="IPR036162">
    <property type="entry name" value="Resolvase-like_N_sf"/>
</dbReference>
<dbReference type="InterPro" id="IPR050639">
    <property type="entry name" value="SSR_resolvase"/>
</dbReference>
<feature type="domain" description="Resolvase/invertase-type recombinase catalytic" evidence="3">
    <location>
        <begin position="1"/>
        <end position="135"/>
    </location>
</feature>
<evidence type="ECO:0000313" key="4">
    <source>
        <dbReference type="EMBL" id="KTD29691.1"/>
    </source>
</evidence>
<comment type="similarity">
    <text evidence="1">Belongs to the site-specific recombinase resolvase family.</text>
</comment>
<dbReference type="SUPFAM" id="SSF46689">
    <property type="entry name" value="Homeodomain-like"/>
    <property type="match status" value="1"/>
</dbReference>